<protein>
    <submittedName>
        <fullName evidence="1">Uncharacterized protein</fullName>
    </submittedName>
</protein>
<comment type="caution">
    <text evidence="1">The sequence shown here is derived from an EMBL/GenBank/DDBJ whole genome shotgun (WGS) entry which is preliminary data.</text>
</comment>
<evidence type="ECO:0000313" key="1">
    <source>
        <dbReference type="EMBL" id="GFP23822.1"/>
    </source>
</evidence>
<name>A0A6V8NU47_9ACTN</name>
<dbReference type="EMBL" id="BLRW01000210">
    <property type="protein sequence ID" value="GFP23822.1"/>
    <property type="molecule type" value="Genomic_DNA"/>
</dbReference>
<reference evidence="1 2" key="1">
    <citation type="journal article" date="2020" name="Front. Microbiol.">
        <title>Single-cell genomics of novel Actinobacteria with the Wood-Ljungdahl pathway discovered in a serpentinizing system.</title>
        <authorList>
            <person name="Merino N."/>
            <person name="Kawai M."/>
            <person name="Boyd E.S."/>
            <person name="Colman D.R."/>
            <person name="McGlynn S.E."/>
            <person name="Nealson K.H."/>
            <person name="Kurokawa K."/>
            <person name="Hongoh Y."/>
        </authorList>
    </citation>
    <scope>NUCLEOTIDE SEQUENCE [LARGE SCALE GENOMIC DNA]</scope>
    <source>
        <strain evidence="1 2">S09_30</strain>
    </source>
</reference>
<evidence type="ECO:0000313" key="2">
    <source>
        <dbReference type="Proteomes" id="UP000585609"/>
    </source>
</evidence>
<organism evidence="1 2">
    <name type="scientific">Candidatus Hakubella thermalkaliphila</name>
    <dbReference type="NCBI Taxonomy" id="2754717"/>
    <lineage>
        <taxon>Bacteria</taxon>
        <taxon>Bacillati</taxon>
        <taxon>Actinomycetota</taxon>
        <taxon>Actinomycetota incertae sedis</taxon>
        <taxon>Candidatus Hakubellales</taxon>
        <taxon>Candidatus Hakubellaceae</taxon>
        <taxon>Candidatus Hakubella</taxon>
    </lineage>
</organism>
<gene>
    <name evidence="1" type="ORF">HKBW3S09_01287</name>
</gene>
<dbReference type="AlphaFoldDB" id="A0A6V8NU47"/>
<sequence>SSRTMWATALAPISLSRPKYILSQDKSQQIEEDKFGHGTIKPTSFYPSEIEKTKLNWFCYELALSFDLAIRSKLGKKLKRRYGIDEEEIADFCIYFAKKMKEIILQKLSGEIETVYFSYDLIETYFPRLRDRMINKILDVVAEAWDEQLSFCERCPTRCVTEKDEYCTMFDEGPY</sequence>
<dbReference type="Proteomes" id="UP000585609">
    <property type="component" value="Unassembled WGS sequence"/>
</dbReference>
<proteinExistence type="predicted"/>
<accession>A0A6V8NU47</accession>
<feature type="non-terminal residue" evidence="1">
    <location>
        <position position="1"/>
    </location>
</feature>